<dbReference type="PIRSF" id="PIRSF006276">
    <property type="entry name" value="UspA"/>
    <property type="match status" value="1"/>
</dbReference>
<dbReference type="CDD" id="cd00293">
    <property type="entry name" value="USP-like"/>
    <property type="match status" value="1"/>
</dbReference>
<organism evidence="7">
    <name type="scientific">Hydrogenovibrio crunogenus (strain DSM 25203 / XCL-2)</name>
    <name type="common">Thiomicrospira crunogena</name>
    <dbReference type="NCBI Taxonomy" id="317025"/>
    <lineage>
        <taxon>Bacteria</taxon>
        <taxon>Pseudomonadati</taxon>
        <taxon>Pseudomonadota</taxon>
        <taxon>Gammaproteobacteria</taxon>
        <taxon>Thiotrichales</taxon>
        <taxon>Piscirickettsiaceae</taxon>
        <taxon>Hydrogenovibrio</taxon>
    </lineage>
</organism>
<evidence type="ECO:0000256" key="2">
    <source>
        <dbReference type="ARBA" id="ARBA00008791"/>
    </source>
</evidence>
<comment type="subcellular location">
    <subcellularLocation>
        <location evidence="1 5">Cytoplasm</location>
    </subcellularLocation>
</comment>
<dbReference type="GO" id="GO:0005737">
    <property type="term" value="C:cytoplasm"/>
    <property type="evidence" value="ECO:0007669"/>
    <property type="project" value="UniProtKB-SubCell"/>
</dbReference>
<dbReference type="PANTHER" id="PTHR46268:SF23">
    <property type="entry name" value="UNIVERSAL STRESS PROTEIN A-RELATED"/>
    <property type="match status" value="1"/>
</dbReference>
<dbReference type="STRING" id="317025.Tcr_1714"/>
<proteinExistence type="inferred from homology"/>
<keyword evidence="4 5" id="KW-0963">Cytoplasm</keyword>
<reference evidence="7" key="1">
    <citation type="submission" date="2006-07" db="EMBL/GenBank/DDBJ databases">
        <title>Complete sequence of Thiomicrospira crunogena XCL-2.</title>
        <authorList>
            <consortium name="US DOE Joint Genome Institute"/>
            <person name="Copeland A."/>
            <person name="Lucas S."/>
            <person name="Lapidus A."/>
            <person name="Barry K."/>
            <person name="Detter J.C."/>
            <person name="Glavina del Rio T."/>
            <person name="Hammon N."/>
            <person name="Israni S."/>
            <person name="Dalin E."/>
            <person name="Tice H."/>
            <person name="Pitluck S."/>
            <person name="Chain P."/>
            <person name="Malfatti S."/>
            <person name="Shin M."/>
            <person name="Vergez L."/>
            <person name="Schmutz J."/>
            <person name="Larimer F."/>
            <person name="Land M."/>
            <person name="Hauser L."/>
            <person name="Kyrpides N."/>
            <person name="Lykidis A."/>
            <person name="Scott K.M."/>
            <person name="Sievert S."/>
            <person name="Kerfeld C."/>
            <person name="Freyermuth S."/>
            <person name="Dobrinski K."/>
            <person name="Boller A."/>
            <person name="Fitzpatrick K."/>
            <person name="Thoma P."/>
            <person name="Moore J."/>
            <person name="Richardson P."/>
        </authorList>
    </citation>
    <scope>NUCLEOTIDE SEQUENCE</scope>
    <source>
        <strain evidence="7">XCL-2</strain>
    </source>
</reference>
<dbReference type="SUPFAM" id="SSF52402">
    <property type="entry name" value="Adenine nucleotide alpha hydrolases-like"/>
    <property type="match status" value="1"/>
</dbReference>
<protein>
    <recommendedName>
        <fullName evidence="5">Universal stress protein</fullName>
    </recommendedName>
</protein>
<dbReference type="Pfam" id="PF00582">
    <property type="entry name" value="Usp"/>
    <property type="match status" value="1"/>
</dbReference>
<sequence>MHHYQTVLVAVDFSQHSDQAIARAKQLAAMYGAELHLLHVIEEPMYPVYDDISLTATPNAWFPDILESLQKAATQKLHHLAETNQIPTTACHIVTGFPKAQIVDYANQIQADLIVMGRHGMSFFDKLIGSTTDNVLHQAHCDVMTVTLDS</sequence>
<evidence type="ECO:0000256" key="3">
    <source>
        <dbReference type="ARBA" id="ARBA00011738"/>
    </source>
</evidence>
<comment type="similarity">
    <text evidence="2 5">Belongs to the universal stress protein A family.</text>
</comment>
<dbReference type="KEGG" id="tcx:Tcr_1714"/>
<dbReference type="EMBL" id="CP000109">
    <property type="protein sequence ID" value="ABB42306.1"/>
    <property type="molecule type" value="Genomic_DNA"/>
</dbReference>
<dbReference type="InterPro" id="IPR006015">
    <property type="entry name" value="Universal_stress_UspA"/>
</dbReference>
<dbReference type="Gene3D" id="3.40.50.620">
    <property type="entry name" value="HUPs"/>
    <property type="match status" value="1"/>
</dbReference>
<name>Q31EW7_HYDCU</name>
<gene>
    <name evidence="7" type="ordered locus">Tcr_1714</name>
</gene>
<dbReference type="InterPro" id="IPR014729">
    <property type="entry name" value="Rossmann-like_a/b/a_fold"/>
</dbReference>
<evidence type="ECO:0000256" key="4">
    <source>
        <dbReference type="ARBA" id="ARBA00022490"/>
    </source>
</evidence>
<dbReference type="PRINTS" id="PR01438">
    <property type="entry name" value="UNVRSLSTRESS"/>
</dbReference>
<feature type="domain" description="UspA" evidence="6">
    <location>
        <begin position="4"/>
        <end position="146"/>
    </location>
</feature>
<accession>Q31EW7</accession>
<dbReference type="HOGENOM" id="CLU_049301_11_3_6"/>
<dbReference type="OrthoDB" id="9792500at2"/>
<evidence type="ECO:0000259" key="6">
    <source>
        <dbReference type="Pfam" id="PF00582"/>
    </source>
</evidence>
<dbReference type="AlphaFoldDB" id="Q31EW7"/>
<evidence type="ECO:0000256" key="5">
    <source>
        <dbReference type="PIRNR" id="PIRNR006276"/>
    </source>
</evidence>
<comment type="subunit">
    <text evidence="3">Homodimer.</text>
</comment>
<dbReference type="InterPro" id="IPR006016">
    <property type="entry name" value="UspA"/>
</dbReference>
<evidence type="ECO:0000256" key="1">
    <source>
        <dbReference type="ARBA" id="ARBA00004496"/>
    </source>
</evidence>
<dbReference type="eggNOG" id="COG0589">
    <property type="taxonomic scope" value="Bacteria"/>
</dbReference>
<dbReference type="PANTHER" id="PTHR46268">
    <property type="entry name" value="STRESS RESPONSE PROTEIN NHAX"/>
    <property type="match status" value="1"/>
</dbReference>
<evidence type="ECO:0000313" key="7">
    <source>
        <dbReference type="EMBL" id="ABB42306.1"/>
    </source>
</evidence>